<feature type="compositionally biased region" description="Polar residues" evidence="1">
    <location>
        <begin position="1"/>
        <end position="15"/>
    </location>
</feature>
<dbReference type="KEGG" id="nag:AArcMg_2086"/>
<keyword evidence="5" id="KW-1185">Reference proteome</keyword>
<evidence type="ECO:0000313" key="4">
    <source>
        <dbReference type="EMBL" id="AXR82084.1"/>
    </source>
</evidence>
<sequence>MSESSTDRQTAATQPDTDHSGLQHVTVERDDVIVCTMFPQEPSDVDAATHWLTAGPDSFVSLEESR</sequence>
<dbReference type="InterPro" id="IPR055933">
    <property type="entry name" value="DUF7511"/>
</dbReference>
<evidence type="ECO:0000313" key="6">
    <source>
        <dbReference type="Proteomes" id="UP000258707"/>
    </source>
</evidence>
<organism evidence="3 6">
    <name type="scientific">Natrarchaeobaculum sulfurireducens</name>
    <dbReference type="NCBI Taxonomy" id="2044521"/>
    <lineage>
        <taxon>Archaea</taxon>
        <taxon>Methanobacteriati</taxon>
        <taxon>Methanobacteriota</taxon>
        <taxon>Stenosarchaea group</taxon>
        <taxon>Halobacteria</taxon>
        <taxon>Halobacteriales</taxon>
        <taxon>Natrialbaceae</taxon>
        <taxon>Natrarchaeobaculum</taxon>
    </lineage>
</organism>
<gene>
    <name evidence="3" type="ORF">AArc1_1591</name>
    <name evidence="4" type="ORF">AArcMg_2086</name>
</gene>
<dbReference type="Proteomes" id="UP000258707">
    <property type="component" value="Chromosome"/>
</dbReference>
<dbReference type="KEGG" id="nan:AArc1_1591"/>
<evidence type="ECO:0000256" key="1">
    <source>
        <dbReference type="SAM" id="MobiDB-lite"/>
    </source>
</evidence>
<dbReference type="Proteomes" id="UP000258613">
    <property type="component" value="Chromosome"/>
</dbReference>
<dbReference type="RefSeq" id="WP_117364049.1">
    <property type="nucleotide sequence ID" value="NZ_CP024047.1"/>
</dbReference>
<dbReference type="EMBL" id="CP024047">
    <property type="protein sequence ID" value="AXR77924.1"/>
    <property type="molecule type" value="Genomic_DNA"/>
</dbReference>
<reference evidence="6" key="1">
    <citation type="submission" date="2017-10" db="EMBL/GenBank/DDBJ databases">
        <title>Phenotypic and genomic properties of facultatively anaerobic sulfur-reducing natronoarchaea from hypersaline soda lakes.</title>
        <authorList>
            <person name="Sorokin D.Y."/>
            <person name="Kublanov I.V."/>
            <person name="Roman P."/>
            <person name="Sinninghe Damste J.S."/>
            <person name="Golyshin P.N."/>
            <person name="Rojo D."/>
            <person name="Ciordia S."/>
            <person name="Mena Md.C."/>
            <person name="Ferrer M."/>
            <person name="Messina E."/>
            <person name="Smedile F."/>
            <person name="La Spada G."/>
            <person name="La Cono V."/>
            <person name="Yakimov M.M."/>
        </authorList>
    </citation>
    <scope>NUCLEOTIDE SEQUENCE [LARGE SCALE GENOMIC DNA]</scope>
    <source>
        <strain evidence="6">AArc1</strain>
    </source>
</reference>
<reference evidence="3" key="3">
    <citation type="journal article" date="2019" name="Int. J. Syst. Evol. Microbiol.">
        <title>Natronolimnobius sulfurireducens sp. nov. and Halalkaliarchaeum desulfuricum gen. nov., sp. nov., the first sulfur-respiring alkaliphilic haloarchaea from hypersaline alkaline lakes.</title>
        <authorList>
            <person name="Sorokin D.Y."/>
            <person name="Yakimov M."/>
            <person name="Messina E."/>
            <person name="Merkel A.Y."/>
            <person name="Bale N.J."/>
            <person name="Sinninghe Damste J.S."/>
        </authorList>
    </citation>
    <scope>NUCLEOTIDE SEQUENCE</scope>
    <source>
        <strain evidence="4">AArc-Mg</strain>
        <strain evidence="3">AArc1</strain>
    </source>
</reference>
<evidence type="ECO:0000313" key="3">
    <source>
        <dbReference type="EMBL" id="AXR77924.1"/>
    </source>
</evidence>
<feature type="domain" description="DUF7511" evidence="2">
    <location>
        <begin position="22"/>
        <end position="66"/>
    </location>
</feature>
<dbReference type="GeneID" id="37642573"/>
<evidence type="ECO:0000259" key="2">
    <source>
        <dbReference type="Pfam" id="PF24351"/>
    </source>
</evidence>
<accession>A0A346PEH9</accession>
<evidence type="ECO:0000313" key="5">
    <source>
        <dbReference type="Proteomes" id="UP000258613"/>
    </source>
</evidence>
<proteinExistence type="predicted"/>
<name>A0A346PEH9_9EURY</name>
<feature type="region of interest" description="Disordered" evidence="1">
    <location>
        <begin position="1"/>
        <end position="24"/>
    </location>
</feature>
<reference evidence="5" key="2">
    <citation type="submission" date="2018-02" db="EMBL/GenBank/DDBJ databases">
        <title>Phenotypic and genomic properties of facultatively anaerobic sulfur-reducing natronoarchaea from hypersaline soda lakes.</title>
        <authorList>
            <person name="Sorokin D.Y."/>
            <person name="Kublanov I.V."/>
            <person name="Roman P."/>
            <person name="Sinninghe Damste J.S."/>
            <person name="Golyshin P.N."/>
            <person name="Rojo D."/>
            <person name="Ciordia S."/>
            <person name="Mena M.D.C."/>
            <person name="Ferrer M."/>
            <person name="Messina E."/>
            <person name="Smedile F."/>
            <person name="La Spada G."/>
            <person name="La Cono V."/>
            <person name="Yakimov M.M."/>
        </authorList>
    </citation>
    <scope>NUCLEOTIDE SEQUENCE [LARGE SCALE GENOMIC DNA]</scope>
    <source>
        <strain evidence="5">AArc-Mg</strain>
    </source>
</reference>
<dbReference type="AlphaFoldDB" id="A0A346PEH9"/>
<dbReference type="EMBL" id="CP027033">
    <property type="protein sequence ID" value="AXR82084.1"/>
    <property type="molecule type" value="Genomic_DNA"/>
</dbReference>
<dbReference type="Pfam" id="PF24351">
    <property type="entry name" value="DUF7511"/>
    <property type="match status" value="1"/>
</dbReference>
<protein>
    <recommendedName>
        <fullName evidence="2">DUF7511 domain-containing protein</fullName>
    </recommendedName>
</protein>
<accession>A0A346PRD9</accession>
<dbReference type="OrthoDB" id="186853at2157"/>